<dbReference type="AlphaFoldDB" id="A0A085M2V5"/>
<sequence>MAETKKKCRQYSTEYLKYGFIPSPADKRLPMCLICENLLSNESMKPSRLTDHLKKMHPDKADKDISYFQSLRDRLSKQQLRNMLSSTSRVEDDCLRASYNISLLIAKSGKAHTIGEELLLPVVSELLNTVLHRPSADPLSNVQRRIDEKAKDMEGALNESTLLENEALLLAYVRFIKEENFVHQLSFAGLLASRLSLFHTPITNITSVATDGASSMTGSHRGFIAYLKQVAPGILAVHCVIHRHHLYVITAISKIKSKSWKMTCCFANCASKTAEEYNRLLLHKVNLLLQGDDLNLIRTEAVVCAFYSKLPLFKRKFARGEFLSFQIFVKWKEGKKFMTKTLKNIAITWNCCIGTSHSGFEVVINMQTADWMLNPFSAADNEELNLQEELIELQMNEKLKLLIKFNDLFKYPPANIQSPKS</sequence>
<evidence type="ECO:0008006" key="4">
    <source>
        <dbReference type="Google" id="ProtNLM"/>
    </source>
</evidence>
<evidence type="ECO:0000313" key="2">
    <source>
        <dbReference type="EMBL" id="KFD51551.1"/>
    </source>
</evidence>
<keyword evidence="3" id="KW-1185">Reference proteome</keyword>
<gene>
    <name evidence="2" type="ORF">M513_07601</name>
</gene>
<organism evidence="2 3">
    <name type="scientific">Trichuris suis</name>
    <name type="common">pig whipworm</name>
    <dbReference type="NCBI Taxonomy" id="68888"/>
    <lineage>
        <taxon>Eukaryota</taxon>
        <taxon>Metazoa</taxon>
        <taxon>Ecdysozoa</taxon>
        <taxon>Nematoda</taxon>
        <taxon>Enoplea</taxon>
        <taxon>Dorylaimia</taxon>
        <taxon>Trichinellida</taxon>
        <taxon>Trichuridae</taxon>
        <taxon>Trichuris</taxon>
    </lineage>
</organism>
<evidence type="ECO:0000256" key="1">
    <source>
        <dbReference type="SAM" id="Coils"/>
    </source>
</evidence>
<reference evidence="2 3" key="1">
    <citation type="journal article" date="2014" name="Nat. Genet.">
        <title>Genome and transcriptome of the porcine whipworm Trichuris suis.</title>
        <authorList>
            <person name="Jex A.R."/>
            <person name="Nejsum P."/>
            <person name="Schwarz E.M."/>
            <person name="Hu L."/>
            <person name="Young N.D."/>
            <person name="Hall R.S."/>
            <person name="Korhonen P.K."/>
            <person name="Liao S."/>
            <person name="Thamsborg S."/>
            <person name="Xia J."/>
            <person name="Xu P."/>
            <person name="Wang S."/>
            <person name="Scheerlinck J.P."/>
            <person name="Hofmann A."/>
            <person name="Sternberg P.W."/>
            <person name="Wang J."/>
            <person name="Gasser R.B."/>
        </authorList>
    </citation>
    <scope>NUCLEOTIDE SEQUENCE [LARGE SCALE GENOMIC DNA]</scope>
    <source>
        <strain evidence="2">DCEP-RM93M</strain>
    </source>
</reference>
<accession>A0A085M2V5</accession>
<dbReference type="Proteomes" id="UP000030764">
    <property type="component" value="Unassembled WGS sequence"/>
</dbReference>
<proteinExistence type="predicted"/>
<evidence type="ECO:0000313" key="3">
    <source>
        <dbReference type="Proteomes" id="UP000030764"/>
    </source>
</evidence>
<dbReference type="PANTHER" id="PTHR45913">
    <property type="entry name" value="EPM2A-INTERACTING PROTEIN 1"/>
    <property type="match status" value="1"/>
</dbReference>
<dbReference type="PANTHER" id="PTHR45913:SF22">
    <property type="entry name" value="SCAN BOX DOMAIN-CONTAINING PROTEIN"/>
    <property type="match status" value="1"/>
</dbReference>
<name>A0A085M2V5_9BILA</name>
<protein>
    <recommendedName>
        <fullName evidence="4">BED-type domain-containing protein</fullName>
    </recommendedName>
</protein>
<dbReference type="EMBL" id="KL363238">
    <property type="protein sequence ID" value="KFD51551.1"/>
    <property type="molecule type" value="Genomic_DNA"/>
</dbReference>
<keyword evidence="1" id="KW-0175">Coiled coil</keyword>
<feature type="coiled-coil region" evidence="1">
    <location>
        <begin position="139"/>
        <end position="166"/>
    </location>
</feature>